<dbReference type="CDD" id="cd00201">
    <property type="entry name" value="WW"/>
    <property type="match status" value="1"/>
</dbReference>
<dbReference type="PROSITE" id="PS01159">
    <property type="entry name" value="WW_DOMAIN_1"/>
    <property type="match status" value="1"/>
</dbReference>
<dbReference type="SMART" id="SM00060">
    <property type="entry name" value="FN3"/>
    <property type="match status" value="1"/>
</dbReference>
<feature type="compositionally biased region" description="Basic and acidic residues" evidence="5">
    <location>
        <begin position="125"/>
        <end position="151"/>
    </location>
</feature>
<keyword evidence="2 4" id="KW-0863">Zinc-finger</keyword>
<reference evidence="11" key="2">
    <citation type="submission" date="2021-11" db="EMBL/GenBank/DDBJ databases">
        <authorList>
            <consortium name="Genoscope - CEA"/>
            <person name="William W."/>
        </authorList>
    </citation>
    <scope>NUCLEOTIDE SEQUENCE</scope>
</reference>
<proteinExistence type="predicted"/>
<dbReference type="PROSITE" id="PS50020">
    <property type="entry name" value="WW_DOMAIN_2"/>
    <property type="match status" value="1"/>
</dbReference>
<evidence type="ECO:0000259" key="8">
    <source>
        <dbReference type="PROSITE" id="PS50199"/>
    </source>
</evidence>
<dbReference type="Gene3D" id="2.60.40.10">
    <property type="entry name" value="Immunoglobulins"/>
    <property type="match status" value="1"/>
</dbReference>
<feature type="domain" description="RanBP2-type" evidence="8">
    <location>
        <begin position="352"/>
        <end position="381"/>
    </location>
</feature>
<evidence type="ECO:0000256" key="3">
    <source>
        <dbReference type="ARBA" id="ARBA00022833"/>
    </source>
</evidence>
<reference evidence="10" key="1">
    <citation type="submission" date="2021-01" db="EMBL/GenBank/DDBJ databases">
        <authorList>
            <person name="Corre E."/>
            <person name="Pelletier E."/>
            <person name="Niang G."/>
            <person name="Scheremetjew M."/>
            <person name="Finn R."/>
            <person name="Kale V."/>
            <person name="Holt S."/>
            <person name="Cochrane G."/>
            <person name="Meng A."/>
            <person name="Brown T."/>
            <person name="Cohen L."/>
        </authorList>
    </citation>
    <scope>NUCLEOTIDE SEQUENCE</scope>
    <source>
        <strain evidence="10">CCMP1756</strain>
    </source>
</reference>
<dbReference type="InterPro" id="IPR013783">
    <property type="entry name" value="Ig-like_fold"/>
</dbReference>
<dbReference type="PROSITE" id="PS50199">
    <property type="entry name" value="ZF_RANBP2_2"/>
    <property type="match status" value="1"/>
</dbReference>
<accession>A0A7S4EDW7</accession>
<keyword evidence="3" id="KW-0862">Zinc</keyword>
<keyword evidence="12" id="KW-1185">Reference proteome</keyword>
<dbReference type="AlphaFoldDB" id="A0A7S4EDW7"/>
<name>A0A7S4EDW7_9STRA</name>
<dbReference type="InterPro" id="IPR036116">
    <property type="entry name" value="FN3_sf"/>
</dbReference>
<feature type="compositionally biased region" description="Acidic residues" evidence="5">
    <location>
        <begin position="418"/>
        <end position="431"/>
    </location>
</feature>
<dbReference type="Pfam" id="PF00397">
    <property type="entry name" value="WW"/>
    <property type="match status" value="1"/>
</dbReference>
<dbReference type="PROSITE" id="PS50853">
    <property type="entry name" value="FN3"/>
    <property type="match status" value="1"/>
</dbReference>
<evidence type="ECO:0000256" key="2">
    <source>
        <dbReference type="ARBA" id="ARBA00022771"/>
    </source>
</evidence>
<gene>
    <name evidence="10" type="ORF">PCAL00307_LOCUS21988</name>
    <name evidence="11" type="ORF">PECAL_5P11710</name>
</gene>
<dbReference type="PRINTS" id="PR00625">
    <property type="entry name" value="JDOMAIN"/>
</dbReference>
<evidence type="ECO:0000259" key="9">
    <source>
        <dbReference type="PROSITE" id="PS50853"/>
    </source>
</evidence>
<dbReference type="InterPro" id="IPR051100">
    <property type="entry name" value="DnaJ_subfamily_B/C"/>
</dbReference>
<dbReference type="GO" id="GO:0008270">
    <property type="term" value="F:zinc ion binding"/>
    <property type="evidence" value="ECO:0007669"/>
    <property type="project" value="UniProtKB-KW"/>
</dbReference>
<evidence type="ECO:0000313" key="10">
    <source>
        <dbReference type="EMBL" id="CAE0706537.1"/>
    </source>
</evidence>
<dbReference type="EMBL" id="CAKKNE010000005">
    <property type="protein sequence ID" value="CAH0376573.1"/>
    <property type="molecule type" value="Genomic_DNA"/>
</dbReference>
<dbReference type="InterPro" id="IPR036869">
    <property type="entry name" value="J_dom_sf"/>
</dbReference>
<keyword evidence="1" id="KW-0479">Metal-binding</keyword>
<feature type="domain" description="WW" evidence="6">
    <location>
        <begin position="594"/>
        <end position="625"/>
    </location>
</feature>
<evidence type="ECO:0000313" key="11">
    <source>
        <dbReference type="EMBL" id="CAH0376573.1"/>
    </source>
</evidence>
<evidence type="ECO:0000256" key="1">
    <source>
        <dbReference type="ARBA" id="ARBA00022723"/>
    </source>
</evidence>
<dbReference type="InterPro" id="IPR001876">
    <property type="entry name" value="Znf_RanBP2"/>
</dbReference>
<dbReference type="SUPFAM" id="SSF46565">
    <property type="entry name" value="Chaperone J-domain"/>
    <property type="match status" value="1"/>
</dbReference>
<dbReference type="Gene3D" id="2.30.30.40">
    <property type="entry name" value="SH3 Domains"/>
    <property type="match status" value="1"/>
</dbReference>
<dbReference type="EMBL" id="HBIW01025512">
    <property type="protein sequence ID" value="CAE0706537.1"/>
    <property type="molecule type" value="Transcribed_RNA"/>
</dbReference>
<dbReference type="Pfam" id="PF00041">
    <property type="entry name" value="fn3"/>
    <property type="match status" value="1"/>
</dbReference>
<dbReference type="InterPro" id="IPR003961">
    <property type="entry name" value="FN3_dom"/>
</dbReference>
<feature type="region of interest" description="Disordered" evidence="5">
    <location>
        <begin position="125"/>
        <end position="178"/>
    </location>
</feature>
<evidence type="ECO:0000259" key="6">
    <source>
        <dbReference type="PROSITE" id="PS50020"/>
    </source>
</evidence>
<dbReference type="SUPFAM" id="SSF51045">
    <property type="entry name" value="WW domain"/>
    <property type="match status" value="1"/>
</dbReference>
<feature type="domain" description="J" evidence="7">
    <location>
        <begin position="64"/>
        <end position="127"/>
    </location>
</feature>
<dbReference type="PANTHER" id="PTHR43908">
    <property type="entry name" value="AT29763P-RELATED"/>
    <property type="match status" value="1"/>
</dbReference>
<organism evidence="10">
    <name type="scientific">Pelagomonas calceolata</name>
    <dbReference type="NCBI Taxonomy" id="35677"/>
    <lineage>
        <taxon>Eukaryota</taxon>
        <taxon>Sar</taxon>
        <taxon>Stramenopiles</taxon>
        <taxon>Ochrophyta</taxon>
        <taxon>Pelagophyceae</taxon>
        <taxon>Pelagomonadales</taxon>
        <taxon>Pelagomonadaceae</taxon>
        <taxon>Pelagomonas</taxon>
    </lineage>
</organism>
<dbReference type="Gene3D" id="1.10.287.110">
    <property type="entry name" value="DnaJ domain"/>
    <property type="match status" value="1"/>
</dbReference>
<dbReference type="Gene3D" id="2.20.70.10">
    <property type="match status" value="1"/>
</dbReference>
<dbReference type="Pfam" id="PF00226">
    <property type="entry name" value="DnaJ"/>
    <property type="match status" value="1"/>
</dbReference>
<evidence type="ECO:0000313" key="12">
    <source>
        <dbReference type="Proteomes" id="UP000789595"/>
    </source>
</evidence>
<dbReference type="CDD" id="cd06257">
    <property type="entry name" value="DnaJ"/>
    <property type="match status" value="1"/>
</dbReference>
<dbReference type="PROSITE" id="PS01358">
    <property type="entry name" value="ZF_RANBP2_1"/>
    <property type="match status" value="1"/>
</dbReference>
<dbReference type="OrthoDB" id="445556at2759"/>
<dbReference type="InterPro" id="IPR036443">
    <property type="entry name" value="Znf_RanBP2_sf"/>
</dbReference>
<feature type="region of interest" description="Disordered" evidence="5">
    <location>
        <begin position="365"/>
        <end position="465"/>
    </location>
</feature>
<dbReference type="SMART" id="SM00456">
    <property type="entry name" value="WW"/>
    <property type="match status" value="1"/>
</dbReference>
<dbReference type="CDD" id="cd00063">
    <property type="entry name" value="FN3"/>
    <property type="match status" value="1"/>
</dbReference>
<dbReference type="Gene3D" id="4.10.1060.10">
    <property type="entry name" value="Zinc finger, RanBP2-type"/>
    <property type="match status" value="1"/>
</dbReference>
<dbReference type="SUPFAM" id="SSF90209">
    <property type="entry name" value="Ran binding protein zinc finger-like"/>
    <property type="match status" value="1"/>
</dbReference>
<evidence type="ECO:0000256" key="5">
    <source>
        <dbReference type="SAM" id="MobiDB-lite"/>
    </source>
</evidence>
<dbReference type="InterPro" id="IPR001202">
    <property type="entry name" value="WW_dom"/>
</dbReference>
<dbReference type="SUPFAM" id="SSF49265">
    <property type="entry name" value="Fibronectin type III"/>
    <property type="match status" value="1"/>
</dbReference>
<dbReference type="PROSITE" id="PS50076">
    <property type="entry name" value="DNAJ_2"/>
    <property type="match status" value="1"/>
</dbReference>
<sequence length="675" mass="74984">MNIEPMPAETVRAAERSCKGADGKALCDAANSLLQCKDTPVQAGVETVNGAPVLNRILKKLQEDPYRCLGVAKTCDSSEVKKAYRKLALQYHPDKNADRTTALFTEIQRAYTLLSDDKKRKSYDLRRARKEAQNEKLRKRKADEEKLKREGSPSMGMRRPPSTNSFHMPPQTEEEKTQRDFNRKFYSEYKQHMKPAPSTGAGTSRPPPPSGAPPSEGVSAHARGSAGASTSKNGAAPPPPKPTHLRVANKTDSTVTLEWRAGELRGAAVSKAYELQWRKRQGKDQGWQSASQLILHTTCRKRNLDKQTRYEFRVRAASVAGWSPHSDVCDVTTLNGPGAPAPKPPSDLPSINPTDWTCSVCKRPNPARQSKCGVCGTKKGYDGPSSQKQPSPLRGDDESVSSKASRASRARSKKGATSDDDDDWGLGDGEETWAFTDKDVPARKVPNNPVFDYGDRPPRQPLPNKPKPTYWLNTAATCLHNVRQEPVKGSAIVGHLVQDTEIEVIAEAGNWIKCRYHRAYKPAQGQPQPPKPPNREGWCLRWGDEGTQYVVDDGHAYPKQPDAPDEEEVIYELRDDDDRLYYFNSYTGVSMWEPLEWTDSVDPASGAVYYTHSVTGETQWERPFDFVPIVREELYTTPQARFIKSILSPKRSHANMNHVMSGGVSLPNVGPPRAA</sequence>
<dbReference type="Proteomes" id="UP000789595">
    <property type="component" value="Unassembled WGS sequence"/>
</dbReference>
<protein>
    <submittedName>
        <fullName evidence="10">Uncharacterized protein</fullName>
    </submittedName>
</protein>
<dbReference type="SMART" id="SM00271">
    <property type="entry name" value="DnaJ"/>
    <property type="match status" value="1"/>
</dbReference>
<dbReference type="InterPro" id="IPR036020">
    <property type="entry name" value="WW_dom_sf"/>
</dbReference>
<feature type="domain" description="Fibronectin type-III" evidence="9">
    <location>
        <begin position="241"/>
        <end position="336"/>
    </location>
</feature>
<feature type="region of interest" description="Disordered" evidence="5">
    <location>
        <begin position="193"/>
        <end position="252"/>
    </location>
</feature>
<evidence type="ECO:0000256" key="4">
    <source>
        <dbReference type="PROSITE-ProRule" id="PRU00322"/>
    </source>
</evidence>
<evidence type="ECO:0000259" key="7">
    <source>
        <dbReference type="PROSITE" id="PS50076"/>
    </source>
</evidence>
<dbReference type="InterPro" id="IPR001623">
    <property type="entry name" value="DnaJ_domain"/>
</dbReference>